<accession>A0ABS5G570</accession>
<sequence>MSRTFVLVGTTLAIAASPLLLAQPVSAGASASAPSKYSQSHQVVVAHQVLHPVKTDYPITEYSSSSAKKMSPRK</sequence>
<feature type="chain" id="PRO_5045639129" evidence="1">
    <location>
        <begin position="23"/>
        <end position="74"/>
    </location>
</feature>
<dbReference type="EMBL" id="JAFCLK010000010">
    <property type="protein sequence ID" value="MBR1136458.1"/>
    <property type="molecule type" value="Genomic_DNA"/>
</dbReference>
<keyword evidence="1" id="KW-0732">Signal</keyword>
<comment type="caution">
    <text evidence="2">The sequence shown here is derived from an EMBL/GenBank/DDBJ whole genome shotgun (WGS) entry which is preliminary data.</text>
</comment>
<dbReference type="Proteomes" id="UP001314635">
    <property type="component" value="Unassembled WGS sequence"/>
</dbReference>
<name>A0ABS5G570_9BRAD</name>
<gene>
    <name evidence="2" type="ORF">JQ619_11825</name>
</gene>
<organism evidence="2 3">
    <name type="scientific">Bradyrhizobium denitrificans</name>
    <dbReference type="NCBI Taxonomy" id="2734912"/>
    <lineage>
        <taxon>Bacteria</taxon>
        <taxon>Pseudomonadati</taxon>
        <taxon>Pseudomonadota</taxon>
        <taxon>Alphaproteobacteria</taxon>
        <taxon>Hyphomicrobiales</taxon>
        <taxon>Nitrobacteraceae</taxon>
        <taxon>Bradyrhizobium</taxon>
    </lineage>
</organism>
<dbReference type="RefSeq" id="WP_041750434.1">
    <property type="nucleotide sequence ID" value="NZ_JAFCLK010000010.1"/>
</dbReference>
<evidence type="ECO:0000313" key="2">
    <source>
        <dbReference type="EMBL" id="MBR1136458.1"/>
    </source>
</evidence>
<evidence type="ECO:0000313" key="3">
    <source>
        <dbReference type="Proteomes" id="UP001314635"/>
    </source>
</evidence>
<proteinExistence type="predicted"/>
<keyword evidence="3" id="KW-1185">Reference proteome</keyword>
<feature type="signal peptide" evidence="1">
    <location>
        <begin position="1"/>
        <end position="22"/>
    </location>
</feature>
<protein>
    <submittedName>
        <fullName evidence="2">Uncharacterized protein</fullName>
    </submittedName>
</protein>
<evidence type="ECO:0000256" key="1">
    <source>
        <dbReference type="SAM" id="SignalP"/>
    </source>
</evidence>
<reference evidence="3" key="1">
    <citation type="journal article" date="2021" name="ISME J.">
        <title>Evolutionary origin and ecological implication of a unique nif island in free-living Bradyrhizobium lineages.</title>
        <authorList>
            <person name="Tao J."/>
        </authorList>
    </citation>
    <scope>NUCLEOTIDE SEQUENCE [LARGE SCALE GENOMIC DNA]</scope>
    <source>
        <strain evidence="3">SZCCT0094</strain>
    </source>
</reference>